<keyword evidence="5" id="KW-0832">Ubl conjugation</keyword>
<dbReference type="GO" id="GO:0003677">
    <property type="term" value="F:DNA binding"/>
    <property type="evidence" value="ECO:0007669"/>
    <property type="project" value="UniProtKB-ARBA"/>
</dbReference>
<keyword evidence="8" id="KW-0010">Activator</keyword>
<evidence type="ECO:0000256" key="5">
    <source>
        <dbReference type="ARBA" id="ARBA00022843"/>
    </source>
</evidence>
<dbReference type="GO" id="GO:0005654">
    <property type="term" value="C:nucleoplasm"/>
    <property type="evidence" value="ECO:0007669"/>
    <property type="project" value="UniProtKB-ARBA"/>
</dbReference>
<comment type="subcellular location">
    <subcellularLocation>
        <location evidence="1">Nucleus</location>
    </subcellularLocation>
</comment>
<feature type="domain" description="Uracil-DNA glycosylase-like" evidence="19">
    <location>
        <begin position="65"/>
        <end position="240"/>
    </location>
</feature>
<dbReference type="PANTHER" id="PTHR12159">
    <property type="entry name" value="G/T AND G/U MISMATCH-SPECIFIC DNA GLYCOSYLASE"/>
    <property type="match status" value="1"/>
</dbReference>
<dbReference type="Pfam" id="PF03167">
    <property type="entry name" value="UDG"/>
    <property type="match status" value="1"/>
</dbReference>
<dbReference type="STRING" id="658196.A0A397TG55"/>
<name>A0A397TG55_9GLOM</name>
<sequence>MTEDFRSFIERFTYMKPAKDDKKQSGLRPKTRTKATRSQQIKKRESLKHSNSKVLQYPLDHALPDIIDHNLLVLFVGINPGIKSSQRGHHFAGPTNHFYPCLVESGLTNNEVVNYENDIELPTKFRIGLINVCSRTTRSSADLNKSEIMDGIPSLVNKVKLYRPKILSFVGKCAYEAYEKSCQDSNINDGKKSSFKFGLQSKKIFWADGGYTKISAMPSTSGRVAHYQKDYKLKLFKELKTLVDIEREQEVTNQLYQF</sequence>
<dbReference type="AlphaFoldDB" id="A0A397TG55"/>
<feature type="region of interest" description="Disordered" evidence="18">
    <location>
        <begin position="16"/>
        <end position="49"/>
    </location>
</feature>
<dbReference type="CDD" id="cd10028">
    <property type="entry name" value="UDG-F2_TDG_MUG"/>
    <property type="match status" value="1"/>
</dbReference>
<evidence type="ECO:0000256" key="17">
    <source>
        <dbReference type="ARBA" id="ARBA00083221"/>
    </source>
</evidence>
<dbReference type="Gene3D" id="3.40.470.10">
    <property type="entry name" value="Uracil-DNA glycosylase-like domain"/>
    <property type="match status" value="1"/>
</dbReference>
<reference evidence="20 21" key="1">
    <citation type="submission" date="2018-06" db="EMBL/GenBank/DDBJ databases">
        <title>Comparative genomics reveals the genomic features of Rhizophagus irregularis, R. cerebriforme, R. diaphanum and Gigaspora rosea, and their symbiotic lifestyle signature.</title>
        <authorList>
            <person name="Morin E."/>
            <person name="San Clemente H."/>
            <person name="Chen E.C.H."/>
            <person name="De La Providencia I."/>
            <person name="Hainaut M."/>
            <person name="Kuo A."/>
            <person name="Kohler A."/>
            <person name="Murat C."/>
            <person name="Tang N."/>
            <person name="Roy S."/>
            <person name="Loubradou J."/>
            <person name="Henrissat B."/>
            <person name="Grigoriev I.V."/>
            <person name="Corradi N."/>
            <person name="Roux C."/>
            <person name="Martin F.M."/>
        </authorList>
    </citation>
    <scope>NUCLEOTIDE SEQUENCE [LARGE SCALE GENOMIC DNA]</scope>
    <source>
        <strain evidence="20 21">DAOM 227022</strain>
    </source>
</reference>
<dbReference type="InterPro" id="IPR005122">
    <property type="entry name" value="Uracil-DNA_glycosylase-like"/>
</dbReference>
<dbReference type="OrthoDB" id="565731at2759"/>
<evidence type="ECO:0000256" key="6">
    <source>
        <dbReference type="ARBA" id="ARBA00022853"/>
    </source>
</evidence>
<keyword evidence="10" id="KW-0234">DNA repair</keyword>
<evidence type="ECO:0000256" key="2">
    <source>
        <dbReference type="ARBA" id="ARBA00022499"/>
    </source>
</evidence>
<evidence type="ECO:0000259" key="19">
    <source>
        <dbReference type="Pfam" id="PF03167"/>
    </source>
</evidence>
<keyword evidence="9" id="KW-0804">Transcription</keyword>
<evidence type="ECO:0000256" key="16">
    <source>
        <dbReference type="ARBA" id="ARBA00071248"/>
    </source>
</evidence>
<dbReference type="GO" id="GO:0040029">
    <property type="term" value="P:epigenetic regulation of gene expression"/>
    <property type="evidence" value="ECO:0007669"/>
    <property type="project" value="UniProtKB-ARBA"/>
</dbReference>
<keyword evidence="3" id="KW-0227">DNA damage</keyword>
<keyword evidence="6" id="KW-0156">Chromatin regulator</keyword>
<gene>
    <name evidence="20" type="ORF">C1645_814735</name>
</gene>
<dbReference type="SUPFAM" id="SSF52141">
    <property type="entry name" value="Uracil-DNA glycosylase-like"/>
    <property type="match status" value="1"/>
</dbReference>
<evidence type="ECO:0000256" key="7">
    <source>
        <dbReference type="ARBA" id="ARBA00023015"/>
    </source>
</evidence>
<dbReference type="InterPro" id="IPR036895">
    <property type="entry name" value="Uracil-DNA_glycosylase-like_sf"/>
</dbReference>
<dbReference type="GO" id="GO:0141016">
    <property type="term" value="F:G/T mismatch-specific thymine-DNA glycosylase activity"/>
    <property type="evidence" value="ECO:0007669"/>
    <property type="project" value="UniProtKB-EC"/>
</dbReference>
<dbReference type="EMBL" id="QKYT01000037">
    <property type="protein sequence ID" value="RIA96892.1"/>
    <property type="molecule type" value="Genomic_DNA"/>
</dbReference>
<evidence type="ECO:0000256" key="12">
    <source>
        <dbReference type="ARBA" id="ARBA00052915"/>
    </source>
</evidence>
<dbReference type="Proteomes" id="UP000265703">
    <property type="component" value="Unassembled WGS sequence"/>
</dbReference>
<organism evidence="20 21">
    <name type="scientific">Glomus cerebriforme</name>
    <dbReference type="NCBI Taxonomy" id="658196"/>
    <lineage>
        <taxon>Eukaryota</taxon>
        <taxon>Fungi</taxon>
        <taxon>Fungi incertae sedis</taxon>
        <taxon>Mucoromycota</taxon>
        <taxon>Glomeromycotina</taxon>
        <taxon>Glomeromycetes</taxon>
        <taxon>Glomerales</taxon>
        <taxon>Glomeraceae</taxon>
        <taxon>Glomus</taxon>
    </lineage>
</organism>
<evidence type="ECO:0000256" key="10">
    <source>
        <dbReference type="ARBA" id="ARBA00023204"/>
    </source>
</evidence>
<dbReference type="InterPro" id="IPR015637">
    <property type="entry name" value="MUG/TDG"/>
</dbReference>
<dbReference type="GO" id="GO:0032183">
    <property type="term" value="F:SUMO binding"/>
    <property type="evidence" value="ECO:0007669"/>
    <property type="project" value="UniProtKB-ARBA"/>
</dbReference>
<evidence type="ECO:0000256" key="9">
    <source>
        <dbReference type="ARBA" id="ARBA00023163"/>
    </source>
</evidence>
<evidence type="ECO:0000256" key="8">
    <source>
        <dbReference type="ARBA" id="ARBA00023159"/>
    </source>
</evidence>
<evidence type="ECO:0000313" key="20">
    <source>
        <dbReference type="EMBL" id="RIA96892.1"/>
    </source>
</evidence>
<protein>
    <recommendedName>
        <fullName evidence="16">G/T mismatch-specific thymine DNA glycosylase</fullName>
        <ecNumber evidence="15">3.2.2.29</ecNumber>
    </recommendedName>
    <alternativeName>
        <fullName evidence="17">Thymine-DNA glycosylase</fullName>
    </alternativeName>
</protein>
<evidence type="ECO:0000256" key="11">
    <source>
        <dbReference type="ARBA" id="ARBA00023242"/>
    </source>
</evidence>
<dbReference type="FunFam" id="3.40.470.10:FF:000002">
    <property type="entry name" value="G/T mismatch-specific thymine DNA glycosylase"/>
    <property type="match status" value="1"/>
</dbReference>
<dbReference type="GO" id="GO:0006285">
    <property type="term" value="P:base-excision repair, AP site formation"/>
    <property type="evidence" value="ECO:0007669"/>
    <property type="project" value="InterPro"/>
</dbReference>
<dbReference type="PANTHER" id="PTHR12159:SF9">
    <property type="entry name" value="G_T MISMATCH-SPECIFIC THYMINE DNA GLYCOSYLASE"/>
    <property type="match status" value="1"/>
</dbReference>
<proteinExistence type="inferred from homology"/>
<dbReference type="EC" id="3.2.2.29" evidence="15"/>
<keyword evidence="7" id="KW-0805">Transcription regulation</keyword>
<evidence type="ECO:0000256" key="14">
    <source>
        <dbReference type="ARBA" id="ARBA00064519"/>
    </source>
</evidence>
<accession>A0A397TG55</accession>
<comment type="caution">
    <text evidence="20">The sequence shown here is derived from an EMBL/GenBank/DDBJ whole genome shotgun (WGS) entry which is preliminary data.</text>
</comment>
<evidence type="ECO:0000313" key="21">
    <source>
        <dbReference type="Proteomes" id="UP000265703"/>
    </source>
</evidence>
<keyword evidence="21" id="KW-1185">Reference proteome</keyword>
<evidence type="ECO:0000256" key="18">
    <source>
        <dbReference type="SAM" id="MobiDB-lite"/>
    </source>
</evidence>
<comment type="catalytic activity">
    <reaction evidence="12">
        <text>Hydrolyzes mismatched double-stranded DNA and polynucleotides, releasing free thymine.</text>
        <dbReference type="EC" id="3.2.2.29"/>
    </reaction>
</comment>
<evidence type="ECO:0000256" key="15">
    <source>
        <dbReference type="ARBA" id="ARBA00066769"/>
    </source>
</evidence>
<dbReference type="GO" id="GO:0004844">
    <property type="term" value="F:uracil DNA N-glycosylase activity"/>
    <property type="evidence" value="ECO:0007669"/>
    <property type="project" value="TreeGrafter"/>
</dbReference>
<keyword evidence="2" id="KW-1017">Isopeptide bond</keyword>
<comment type="subunit">
    <text evidence="14">Homodimer. Interacts with AICDA and GADD45A.</text>
</comment>
<evidence type="ECO:0000256" key="13">
    <source>
        <dbReference type="ARBA" id="ARBA00061261"/>
    </source>
</evidence>
<evidence type="ECO:0000256" key="4">
    <source>
        <dbReference type="ARBA" id="ARBA00022801"/>
    </source>
</evidence>
<evidence type="ECO:0000256" key="1">
    <source>
        <dbReference type="ARBA" id="ARBA00004123"/>
    </source>
</evidence>
<comment type="similarity">
    <text evidence="13">Belongs to the uracil-DNA glycosylase (UDG) superfamily. TDG/mug family.</text>
</comment>
<keyword evidence="11" id="KW-0539">Nucleus</keyword>
<keyword evidence="4" id="KW-0378">Hydrolase</keyword>
<evidence type="ECO:0000256" key="3">
    <source>
        <dbReference type="ARBA" id="ARBA00022763"/>
    </source>
</evidence>